<accession>A0A098DAP4</accession>
<dbReference type="Proteomes" id="UP000070720">
    <property type="component" value="Chromosome 1"/>
</dbReference>
<sequence length="241" mass="27148">MVVGMAKLTGSFGFTLRHCLAATMMEIPLSSMPHSNEKSITCSTHMAQFSTWKKTALYLTCLVTALTTLLIILLFLSLFHPEQNEIYASRISRDEDALGLSILYEGDCKETAKIDLWLHLVIKIIGTSILASSNFFMQGLVAPVRAEVDAAHRSGHWLEIGVPSLLNFRFLSRRKIIYWSLFCLSSVPLQLTFNGAVLEARSTNAAMVILGAEELVKGDWYIRDPIYYMSMENYRNSQREP</sequence>
<reference evidence="4 5" key="1">
    <citation type="journal article" date="2007" name="Science">
        <title>The Fusarium graminearum genome reveals a link between localized polymorphism and pathogen specialization.</title>
        <authorList>
            <person name="Cuomo C.A."/>
            <person name="Gueldener U."/>
            <person name="Xu J.-R."/>
            <person name="Trail F."/>
            <person name="Turgeon B.G."/>
            <person name="Di Pietro A."/>
            <person name="Walton J.D."/>
            <person name="Ma L.-J."/>
            <person name="Baker S.E."/>
            <person name="Rep M."/>
            <person name="Adam G."/>
            <person name="Antoniw J."/>
            <person name="Baldwin T."/>
            <person name="Calvo S.E."/>
            <person name="Chang Y.-L."/>
            <person name="DeCaprio D."/>
            <person name="Gale L.R."/>
            <person name="Gnerre S."/>
            <person name="Goswami R.S."/>
            <person name="Hammond-Kosack K."/>
            <person name="Harris L.J."/>
            <person name="Hilburn K."/>
            <person name="Kennell J.C."/>
            <person name="Kroken S."/>
            <person name="Magnuson J.K."/>
            <person name="Mannhaupt G."/>
            <person name="Mauceli E.W."/>
            <person name="Mewes H.-W."/>
            <person name="Mitterbauer R."/>
            <person name="Muehlbauer G."/>
            <person name="Muensterkoetter M."/>
            <person name="Nelson D."/>
            <person name="O'Donnell K."/>
            <person name="Ouellet T."/>
            <person name="Qi W."/>
            <person name="Quesneville H."/>
            <person name="Roncero M.I.G."/>
            <person name="Seong K.-Y."/>
            <person name="Tetko I.V."/>
            <person name="Urban M."/>
            <person name="Waalwijk C."/>
            <person name="Ward T.J."/>
            <person name="Yao J."/>
            <person name="Birren B.W."/>
            <person name="Kistler H.C."/>
        </authorList>
    </citation>
    <scope>NUCLEOTIDE SEQUENCE [LARGE SCALE GENOMIC DNA]</scope>
    <source>
        <strain evidence="5">ATCC MYA-4620 / CBS 123657 / FGSC 9075 / NRRL 31084 / PH-1</strain>
        <strain evidence="4">PH-1 / ATCC MYA-4620 / FGSC 9075 / NRRL 31084</strain>
    </source>
</reference>
<feature type="transmembrane region" description="Helical" evidence="1">
    <location>
        <begin position="176"/>
        <end position="198"/>
    </location>
</feature>
<feature type="transmembrane region" description="Helical" evidence="1">
    <location>
        <begin position="56"/>
        <end position="79"/>
    </location>
</feature>
<accession>I1SAB2</accession>
<dbReference type="EnsemblFungi" id="CEF76038">
    <property type="protein sequence ID" value="CEF76038"/>
    <property type="gene ID" value="FGRRES_13793"/>
</dbReference>
<dbReference type="VEuPathDB" id="FungiDB:FGRAMPH1_01G08471"/>
<keyword evidence="1" id="KW-0472">Membrane</keyword>
<evidence type="ECO:0000313" key="3">
    <source>
        <dbReference type="EMBL" id="CEF76038.1"/>
    </source>
</evidence>
<dbReference type="AlphaFoldDB" id="I1SAB2"/>
<reference evidence="3 5" key="3">
    <citation type="journal article" date="2015" name="BMC Genomics">
        <title>The completed genome sequence of the pathogenic ascomycete fungus Fusarium graminearum.</title>
        <authorList>
            <person name="King R."/>
            <person name="Urban M."/>
            <person name="Hammond-Kosack M.C."/>
            <person name="Hassani-Pak K."/>
            <person name="Hammond-Kosack K.E."/>
        </authorList>
    </citation>
    <scope>NUCLEOTIDE SEQUENCE [LARGE SCALE GENOMIC DNA]</scope>
    <source>
        <strain evidence="5">ATCC MYA-4620 / CBS 123657 / FGSC 9075 / NRRL 31084 / PH-1</strain>
        <strain evidence="3">PH-1</strain>
    </source>
</reference>
<dbReference type="EMBL" id="HG970332">
    <property type="protein sequence ID" value="CEF76038.1"/>
    <property type="molecule type" value="Genomic_DNA"/>
</dbReference>
<feature type="domain" description="DUF6536" evidence="2">
    <location>
        <begin position="52"/>
        <end position="215"/>
    </location>
</feature>
<dbReference type="InterPro" id="IPR046623">
    <property type="entry name" value="DUF6536"/>
</dbReference>
<dbReference type="PANTHER" id="PTHR35395">
    <property type="entry name" value="DUF6536 DOMAIN-CONTAINING PROTEIN"/>
    <property type="match status" value="1"/>
</dbReference>
<dbReference type="STRING" id="229533.I1SAB2"/>
<evidence type="ECO:0000313" key="5">
    <source>
        <dbReference type="Proteomes" id="UP000070720"/>
    </source>
</evidence>
<dbReference type="InParanoid" id="I1SAB2"/>
<dbReference type="Pfam" id="PF20163">
    <property type="entry name" value="DUF6536"/>
    <property type="match status" value="1"/>
</dbReference>
<gene>
    <name evidence="3" type="ORF">FGRAMPH1_01T08471</name>
</gene>
<reference evidence="4 5" key="2">
    <citation type="journal article" date="2010" name="Nature">
        <title>Comparative genomics reveals mobile pathogenicity chromosomes in Fusarium.</title>
        <authorList>
            <person name="Ma L.J."/>
            <person name="van der Does H.C."/>
            <person name="Borkovich K.A."/>
            <person name="Coleman J.J."/>
            <person name="Daboussi M.J."/>
            <person name="Di Pietro A."/>
            <person name="Dufresne M."/>
            <person name="Freitag M."/>
            <person name="Grabherr M."/>
            <person name="Henrissat B."/>
            <person name="Houterman P.M."/>
            <person name="Kang S."/>
            <person name="Shim W.B."/>
            <person name="Woloshuk C."/>
            <person name="Xie X."/>
            <person name="Xu J.R."/>
            <person name="Antoniw J."/>
            <person name="Baker S.E."/>
            <person name="Bluhm B.H."/>
            <person name="Breakspear A."/>
            <person name="Brown D.W."/>
            <person name="Butchko R.A."/>
            <person name="Chapman S."/>
            <person name="Coulson R."/>
            <person name="Coutinho P.M."/>
            <person name="Danchin E.G."/>
            <person name="Diener A."/>
            <person name="Gale L.R."/>
            <person name="Gardiner D.M."/>
            <person name="Goff S."/>
            <person name="Hammond-Kosack K.E."/>
            <person name="Hilburn K."/>
            <person name="Hua-Van A."/>
            <person name="Jonkers W."/>
            <person name="Kazan K."/>
            <person name="Kodira C.D."/>
            <person name="Koehrsen M."/>
            <person name="Kumar L."/>
            <person name="Lee Y.H."/>
            <person name="Li L."/>
            <person name="Manners J.M."/>
            <person name="Miranda-Saavedra D."/>
            <person name="Mukherjee M."/>
            <person name="Park G."/>
            <person name="Park J."/>
            <person name="Park S.Y."/>
            <person name="Proctor R.H."/>
            <person name="Regev A."/>
            <person name="Ruiz-Roldan M.C."/>
            <person name="Sain D."/>
            <person name="Sakthikumar S."/>
            <person name="Sykes S."/>
            <person name="Schwartz D.C."/>
            <person name="Turgeon B.G."/>
            <person name="Wapinski I."/>
            <person name="Yoder O."/>
            <person name="Young S."/>
            <person name="Zeng Q."/>
            <person name="Zhou S."/>
            <person name="Galagan J."/>
            <person name="Cuomo C.A."/>
            <person name="Kistler H.C."/>
            <person name="Rep M."/>
        </authorList>
    </citation>
    <scope>GENOME REANNOTATION</scope>
    <source>
        <strain evidence="5">ATCC MYA-4620 / CBS 123657 / FGSC 9075 / NRRL 31084 / PH-1</strain>
        <strain evidence="4">PH-1 / ATCC MYA-4620 / FGSC 9075 / NRRL 31084</strain>
    </source>
</reference>
<organism evidence="3 5">
    <name type="scientific">Gibberella zeae (strain ATCC MYA-4620 / CBS 123657 / FGSC 9075 / NRRL 31084 / PH-1)</name>
    <name type="common">Wheat head blight fungus</name>
    <name type="synonym">Fusarium graminearum</name>
    <dbReference type="NCBI Taxonomy" id="229533"/>
    <lineage>
        <taxon>Eukaryota</taxon>
        <taxon>Fungi</taxon>
        <taxon>Dikarya</taxon>
        <taxon>Ascomycota</taxon>
        <taxon>Pezizomycotina</taxon>
        <taxon>Sordariomycetes</taxon>
        <taxon>Hypocreomycetidae</taxon>
        <taxon>Hypocreales</taxon>
        <taxon>Nectriaceae</taxon>
        <taxon>Fusarium</taxon>
    </lineage>
</organism>
<evidence type="ECO:0000259" key="2">
    <source>
        <dbReference type="Pfam" id="PF20163"/>
    </source>
</evidence>
<evidence type="ECO:0000313" key="4">
    <source>
        <dbReference type="EnsemblFungi" id="CEF76038"/>
    </source>
</evidence>
<keyword evidence="1" id="KW-1133">Transmembrane helix</keyword>
<keyword evidence="1" id="KW-0812">Transmembrane</keyword>
<dbReference type="RefSeq" id="XP_011319589.1">
    <property type="nucleotide sequence ID" value="XM_011321287.1"/>
</dbReference>
<dbReference type="KEGG" id="fgr:FGSG_13793"/>
<dbReference type="OrthoDB" id="5429634at2759"/>
<evidence type="ECO:0000256" key="1">
    <source>
        <dbReference type="SAM" id="Phobius"/>
    </source>
</evidence>
<reference evidence="4" key="4">
    <citation type="submission" date="2017-01" db="UniProtKB">
        <authorList>
            <consortium name="EnsemblFungi"/>
        </authorList>
    </citation>
    <scope>IDENTIFICATION</scope>
    <source>
        <strain evidence="4">PH-1 / ATCC MYA-4620 / FGSC 9075 / NRRL 31084</strain>
    </source>
</reference>
<dbReference type="eggNOG" id="ENOG502RYAY">
    <property type="taxonomic scope" value="Eukaryota"/>
</dbReference>
<protein>
    <submittedName>
        <fullName evidence="3">Chromosome 1, complete genome</fullName>
    </submittedName>
</protein>
<keyword evidence="5" id="KW-1185">Reference proteome</keyword>
<dbReference type="PANTHER" id="PTHR35395:SF1">
    <property type="entry name" value="DUF6536 DOMAIN-CONTAINING PROTEIN"/>
    <property type="match status" value="1"/>
</dbReference>
<dbReference type="HOGENOM" id="CLU_1151885_0_0_1"/>
<proteinExistence type="predicted"/>
<name>I1SAB2_GIBZE</name>